<dbReference type="PROSITE" id="PS50887">
    <property type="entry name" value="GGDEF"/>
    <property type="match status" value="1"/>
</dbReference>
<gene>
    <name evidence="5" type="primary">ycdT</name>
    <name evidence="5" type="ORF">Mame_03049</name>
</gene>
<dbReference type="Gene3D" id="3.30.70.270">
    <property type="match status" value="1"/>
</dbReference>
<dbReference type="STRING" id="1122214.Mame_03049"/>
<keyword evidence="6" id="KW-1185">Reference proteome</keyword>
<dbReference type="SUPFAM" id="SSF55073">
    <property type="entry name" value="Nucleotide cyclase"/>
    <property type="match status" value="1"/>
</dbReference>
<feature type="domain" description="GGDEF" evidence="4">
    <location>
        <begin position="216"/>
        <end position="349"/>
    </location>
</feature>
<dbReference type="RefSeq" id="WP_018066003.1">
    <property type="nucleotide sequence ID" value="NZ_AQWH01000018.1"/>
</dbReference>
<proteinExistence type="predicted"/>
<dbReference type="PANTHER" id="PTHR45138">
    <property type="entry name" value="REGULATORY COMPONENTS OF SENSORY TRANSDUCTION SYSTEM"/>
    <property type="match status" value="1"/>
</dbReference>
<dbReference type="CDD" id="cd01949">
    <property type="entry name" value="GGDEF"/>
    <property type="match status" value="1"/>
</dbReference>
<dbReference type="InterPro" id="IPR043128">
    <property type="entry name" value="Rev_trsase/Diguanyl_cyclase"/>
</dbReference>
<accession>A0A1U9Z3W3</accession>
<feature type="transmembrane region" description="Helical" evidence="3">
    <location>
        <begin position="30"/>
        <end position="53"/>
    </location>
</feature>
<dbReference type="PANTHER" id="PTHR45138:SF9">
    <property type="entry name" value="DIGUANYLATE CYCLASE DGCM-RELATED"/>
    <property type="match status" value="1"/>
</dbReference>
<organism evidence="5 6">
    <name type="scientific">Martelella mediterranea DSM 17316</name>
    <dbReference type="NCBI Taxonomy" id="1122214"/>
    <lineage>
        <taxon>Bacteria</taxon>
        <taxon>Pseudomonadati</taxon>
        <taxon>Pseudomonadota</taxon>
        <taxon>Alphaproteobacteria</taxon>
        <taxon>Hyphomicrobiales</taxon>
        <taxon>Aurantimonadaceae</taxon>
        <taxon>Martelella</taxon>
    </lineage>
</organism>
<feature type="transmembrane region" description="Helical" evidence="3">
    <location>
        <begin position="60"/>
        <end position="80"/>
    </location>
</feature>
<evidence type="ECO:0000313" key="6">
    <source>
        <dbReference type="Proteomes" id="UP000191135"/>
    </source>
</evidence>
<reference evidence="5 6" key="1">
    <citation type="submission" date="2017-03" db="EMBL/GenBank/DDBJ databases">
        <title>Foreign affairs: Plasmid Transfer between Roseobacters and Rhizobia.</title>
        <authorList>
            <person name="Bartling P."/>
            <person name="Bunk B."/>
            <person name="Overmann J."/>
            <person name="Brinkmann H."/>
            <person name="Petersen J."/>
        </authorList>
    </citation>
    <scope>NUCLEOTIDE SEQUENCE [LARGE SCALE GENOMIC DNA]</scope>
    <source>
        <strain evidence="5 6">MACL11</strain>
    </source>
</reference>
<dbReference type="InterPro" id="IPR000160">
    <property type="entry name" value="GGDEF_dom"/>
</dbReference>
<keyword evidence="3" id="KW-0472">Membrane</keyword>
<dbReference type="InterPro" id="IPR029787">
    <property type="entry name" value="Nucleotide_cyclase"/>
</dbReference>
<dbReference type="Pfam" id="PF00990">
    <property type="entry name" value="GGDEF"/>
    <property type="match status" value="1"/>
</dbReference>
<keyword evidence="5" id="KW-0808">Transferase</keyword>
<dbReference type="OrthoDB" id="9812260at2"/>
<comment type="catalytic activity">
    <reaction evidence="2">
        <text>2 GTP = 3',3'-c-di-GMP + 2 diphosphate</text>
        <dbReference type="Rhea" id="RHEA:24898"/>
        <dbReference type="ChEBI" id="CHEBI:33019"/>
        <dbReference type="ChEBI" id="CHEBI:37565"/>
        <dbReference type="ChEBI" id="CHEBI:58805"/>
        <dbReference type="EC" id="2.7.7.65"/>
    </reaction>
</comment>
<dbReference type="EMBL" id="CP020330">
    <property type="protein sequence ID" value="AQZ52368.1"/>
    <property type="molecule type" value="Genomic_DNA"/>
</dbReference>
<dbReference type="NCBIfam" id="TIGR00254">
    <property type="entry name" value="GGDEF"/>
    <property type="match status" value="1"/>
</dbReference>
<dbReference type="AlphaFoldDB" id="A0A1U9Z3W3"/>
<keyword evidence="3" id="KW-0812">Transmembrane</keyword>
<evidence type="ECO:0000259" key="4">
    <source>
        <dbReference type="PROSITE" id="PS50887"/>
    </source>
</evidence>
<evidence type="ECO:0000256" key="1">
    <source>
        <dbReference type="ARBA" id="ARBA00012528"/>
    </source>
</evidence>
<dbReference type="FunFam" id="3.30.70.270:FF:000001">
    <property type="entry name" value="Diguanylate cyclase domain protein"/>
    <property type="match status" value="1"/>
</dbReference>
<keyword evidence="3" id="KW-1133">Transmembrane helix</keyword>
<sequence>MYVLYWVFALLAQGIGLALLTVAGRDDLRLIGMIAFTGLIGARALSTAGLLSLCGEDRPAAFTSVIVALWFAAVVVSRLAGFDSVANVASFYIAAFTVAIYGFYFMAKNLHALKGPFRQSLMAIFVVEALTCLALLSAYNLQQEPPSLGSATTSVALITGFVLFSLKGFLAVWLTVERLESDLRDLAFSDPLTGVLNRRGVVDEIEKMSQRSAKSDQFAFFSLDLDDFKSINDVHGHNAGDRALVNFTHVVRQCLRERDIFGRTGGEEFAIFTRVTDRNTAGQIAERIRSTLEATTFHEDGHELRMTVSIGVTLMRGRIGNIESMLSEADRALYQAKGDGRNRIVFYDGPTPQPAQSADREVALAV</sequence>
<dbReference type="eggNOG" id="COG2199">
    <property type="taxonomic scope" value="Bacteria"/>
</dbReference>
<dbReference type="SMART" id="SM00267">
    <property type="entry name" value="GGDEF"/>
    <property type="match status" value="1"/>
</dbReference>
<name>A0A1U9Z3W3_9HYPH</name>
<dbReference type="EC" id="2.7.7.65" evidence="1"/>
<feature type="transmembrane region" description="Helical" evidence="3">
    <location>
        <begin position="151"/>
        <end position="176"/>
    </location>
</feature>
<keyword evidence="5" id="KW-0548">Nucleotidyltransferase</keyword>
<evidence type="ECO:0000313" key="5">
    <source>
        <dbReference type="EMBL" id="AQZ52368.1"/>
    </source>
</evidence>
<dbReference type="InterPro" id="IPR050469">
    <property type="entry name" value="Diguanylate_Cyclase"/>
</dbReference>
<dbReference type="KEGG" id="mmed:Mame_03049"/>
<dbReference type="GO" id="GO:0052621">
    <property type="term" value="F:diguanylate cyclase activity"/>
    <property type="evidence" value="ECO:0007669"/>
    <property type="project" value="UniProtKB-EC"/>
</dbReference>
<evidence type="ECO:0000256" key="3">
    <source>
        <dbReference type="SAM" id="Phobius"/>
    </source>
</evidence>
<feature type="transmembrane region" description="Helical" evidence="3">
    <location>
        <begin position="119"/>
        <end position="139"/>
    </location>
</feature>
<protein>
    <recommendedName>
        <fullName evidence="1">diguanylate cyclase</fullName>
        <ecNumber evidence="1">2.7.7.65</ecNumber>
    </recommendedName>
</protein>
<evidence type="ECO:0000256" key="2">
    <source>
        <dbReference type="ARBA" id="ARBA00034247"/>
    </source>
</evidence>
<feature type="transmembrane region" description="Helical" evidence="3">
    <location>
        <begin position="86"/>
        <end position="107"/>
    </location>
</feature>
<dbReference type="Proteomes" id="UP000191135">
    <property type="component" value="Chromosome"/>
</dbReference>